<name>A0A8S2G9U6_9BILA</name>
<dbReference type="Proteomes" id="UP000677228">
    <property type="component" value="Unassembled WGS sequence"/>
</dbReference>
<dbReference type="AlphaFoldDB" id="A0A8S2G9U6"/>
<dbReference type="EMBL" id="CAJNOK010069206">
    <property type="protein sequence ID" value="CAF1658943.1"/>
    <property type="molecule type" value="Genomic_DNA"/>
</dbReference>
<gene>
    <name evidence="1" type="ORF">OVA965_LOCUS45196</name>
    <name evidence="2" type="ORF">TMI583_LOCUS48467</name>
</gene>
<evidence type="ECO:0000313" key="2">
    <source>
        <dbReference type="EMBL" id="CAF4514312.1"/>
    </source>
</evidence>
<proteinExistence type="predicted"/>
<protein>
    <submittedName>
        <fullName evidence="1">Uncharacterized protein</fullName>
    </submittedName>
</protein>
<dbReference type="EMBL" id="CAJOBA010099253">
    <property type="protein sequence ID" value="CAF4514312.1"/>
    <property type="molecule type" value="Genomic_DNA"/>
</dbReference>
<dbReference type="Proteomes" id="UP000682733">
    <property type="component" value="Unassembled WGS sequence"/>
</dbReference>
<evidence type="ECO:0000313" key="1">
    <source>
        <dbReference type="EMBL" id="CAF1658943.1"/>
    </source>
</evidence>
<sequence>MQLKSLPFESSPWFDLLNQLKTPDGEEEKKAKSVSIIHPDEKKSSHLLKKEKLFEQFQKIFKDKGYSCETLIPVDKYHIGLDLKDDNPSLPPDFPLEYSILQRTSLIQVKVEYEEKSVDYFTKSECPMINIFS</sequence>
<evidence type="ECO:0000313" key="3">
    <source>
        <dbReference type="Proteomes" id="UP000677228"/>
    </source>
</evidence>
<accession>A0A8S2G9U6</accession>
<comment type="caution">
    <text evidence="1">The sequence shown here is derived from an EMBL/GenBank/DDBJ whole genome shotgun (WGS) entry which is preliminary data.</text>
</comment>
<organism evidence="1 3">
    <name type="scientific">Didymodactylos carnosus</name>
    <dbReference type="NCBI Taxonomy" id="1234261"/>
    <lineage>
        <taxon>Eukaryota</taxon>
        <taxon>Metazoa</taxon>
        <taxon>Spiralia</taxon>
        <taxon>Gnathifera</taxon>
        <taxon>Rotifera</taxon>
        <taxon>Eurotatoria</taxon>
        <taxon>Bdelloidea</taxon>
        <taxon>Philodinida</taxon>
        <taxon>Philodinidae</taxon>
        <taxon>Didymodactylos</taxon>
    </lineage>
</organism>
<reference evidence="1" key="1">
    <citation type="submission" date="2021-02" db="EMBL/GenBank/DDBJ databases">
        <authorList>
            <person name="Nowell W R."/>
        </authorList>
    </citation>
    <scope>NUCLEOTIDE SEQUENCE</scope>
</reference>